<accession>A0AAQ3SFQ6</accession>
<dbReference type="GO" id="GO:0016020">
    <property type="term" value="C:membrane"/>
    <property type="evidence" value="ECO:0007669"/>
    <property type="project" value="TreeGrafter"/>
</dbReference>
<evidence type="ECO:0000313" key="3">
    <source>
        <dbReference type="Proteomes" id="UP001341281"/>
    </source>
</evidence>
<gene>
    <name evidence="2" type="ORF">U9M48_002117</name>
</gene>
<dbReference type="InterPro" id="IPR011009">
    <property type="entry name" value="Kinase-like_dom_sf"/>
</dbReference>
<dbReference type="PANTHER" id="PTHR48055">
    <property type="entry name" value="LEUCINE-RICH REPEAT RECEPTOR PROTEIN KINASE EMS1"/>
    <property type="match status" value="1"/>
</dbReference>
<evidence type="ECO:0000313" key="2">
    <source>
        <dbReference type="EMBL" id="WVZ50911.1"/>
    </source>
</evidence>
<dbReference type="GO" id="GO:0005524">
    <property type="term" value="F:ATP binding"/>
    <property type="evidence" value="ECO:0007669"/>
    <property type="project" value="InterPro"/>
</dbReference>
<dbReference type="AlphaFoldDB" id="A0AAQ3SFQ6"/>
<dbReference type="SUPFAM" id="SSF56112">
    <property type="entry name" value="Protein kinase-like (PK-like)"/>
    <property type="match status" value="1"/>
</dbReference>
<sequence length="255" mass="28667">MKRKRLSLIKRLHIALDVAEAFEYLHQNIDPPIVHCDIKPRNILLDDDYNLVAHVRDFGLAKITQSEAFKKSHPEPESSSLAIKGTIGYVPPVVSSLLLNTNCLRMATYFGTNFSTHNVTTKYSFLFGSKYGAGSEVSIEGDIYSYGVLLLEMFTGRRPTESFNDGVANLVNYVRKAYPNDLQGILDATAAYSRETYNQHDIIHTLIHPIFRLALACCKDSPRQRMKMHSVVEELNAIKKACAVHMAFSVRLSLS</sequence>
<reference evidence="2 3" key="1">
    <citation type="submission" date="2024-02" db="EMBL/GenBank/DDBJ databases">
        <title>High-quality chromosome-scale genome assembly of Pensacola bahiagrass (Paspalum notatum Flugge var. saurae).</title>
        <authorList>
            <person name="Vega J.M."/>
            <person name="Podio M."/>
            <person name="Orjuela J."/>
            <person name="Siena L.A."/>
            <person name="Pessino S.C."/>
            <person name="Combes M.C."/>
            <person name="Mariac C."/>
            <person name="Albertini E."/>
            <person name="Pupilli F."/>
            <person name="Ortiz J.P.A."/>
            <person name="Leblanc O."/>
        </authorList>
    </citation>
    <scope>NUCLEOTIDE SEQUENCE [LARGE SCALE GENOMIC DNA]</scope>
    <source>
        <strain evidence="2">R1</strain>
        <tissue evidence="2">Leaf</tissue>
    </source>
</reference>
<name>A0AAQ3SFQ6_PASNO</name>
<dbReference type="GO" id="GO:0004672">
    <property type="term" value="F:protein kinase activity"/>
    <property type="evidence" value="ECO:0007669"/>
    <property type="project" value="InterPro"/>
</dbReference>
<dbReference type="PANTHER" id="PTHR48055:SF55">
    <property type="entry name" value="PROTEIN KINASE DOMAIN-CONTAINING PROTEIN"/>
    <property type="match status" value="1"/>
</dbReference>
<dbReference type="Gene3D" id="1.10.510.10">
    <property type="entry name" value="Transferase(Phosphotransferase) domain 1"/>
    <property type="match status" value="1"/>
</dbReference>
<feature type="domain" description="Protein kinase" evidence="1">
    <location>
        <begin position="1"/>
        <end position="248"/>
    </location>
</feature>
<proteinExistence type="predicted"/>
<dbReference type="InterPro" id="IPR051564">
    <property type="entry name" value="LRR_receptor-like_kinase"/>
</dbReference>
<protein>
    <recommendedName>
        <fullName evidence="1">Protein kinase domain-containing protein</fullName>
    </recommendedName>
</protein>
<dbReference type="SMART" id="SM00220">
    <property type="entry name" value="S_TKc"/>
    <property type="match status" value="1"/>
</dbReference>
<evidence type="ECO:0000259" key="1">
    <source>
        <dbReference type="PROSITE" id="PS50011"/>
    </source>
</evidence>
<dbReference type="EMBL" id="CP144745">
    <property type="protein sequence ID" value="WVZ50911.1"/>
    <property type="molecule type" value="Genomic_DNA"/>
</dbReference>
<dbReference type="InterPro" id="IPR008271">
    <property type="entry name" value="Ser/Thr_kinase_AS"/>
</dbReference>
<keyword evidence="3" id="KW-1185">Reference proteome</keyword>
<dbReference type="PROSITE" id="PS00108">
    <property type="entry name" value="PROTEIN_KINASE_ST"/>
    <property type="match status" value="1"/>
</dbReference>
<organism evidence="2 3">
    <name type="scientific">Paspalum notatum var. saurae</name>
    <dbReference type="NCBI Taxonomy" id="547442"/>
    <lineage>
        <taxon>Eukaryota</taxon>
        <taxon>Viridiplantae</taxon>
        <taxon>Streptophyta</taxon>
        <taxon>Embryophyta</taxon>
        <taxon>Tracheophyta</taxon>
        <taxon>Spermatophyta</taxon>
        <taxon>Magnoliopsida</taxon>
        <taxon>Liliopsida</taxon>
        <taxon>Poales</taxon>
        <taxon>Poaceae</taxon>
        <taxon>PACMAD clade</taxon>
        <taxon>Panicoideae</taxon>
        <taxon>Andropogonodae</taxon>
        <taxon>Paspaleae</taxon>
        <taxon>Paspalinae</taxon>
        <taxon>Paspalum</taxon>
    </lineage>
</organism>
<dbReference type="Proteomes" id="UP001341281">
    <property type="component" value="Chromosome 01"/>
</dbReference>
<dbReference type="InterPro" id="IPR000719">
    <property type="entry name" value="Prot_kinase_dom"/>
</dbReference>
<dbReference type="Pfam" id="PF00069">
    <property type="entry name" value="Pkinase"/>
    <property type="match status" value="1"/>
</dbReference>
<dbReference type="PROSITE" id="PS50011">
    <property type="entry name" value="PROTEIN_KINASE_DOM"/>
    <property type="match status" value="1"/>
</dbReference>